<evidence type="ECO:0000313" key="1">
    <source>
        <dbReference type="EMBL" id="EJK65956.1"/>
    </source>
</evidence>
<dbReference type="eggNOG" id="ENOG502QY4N">
    <property type="taxonomic scope" value="Eukaryota"/>
</dbReference>
<protein>
    <submittedName>
        <fullName evidence="1">Uncharacterized protein</fullName>
    </submittedName>
</protein>
<gene>
    <name evidence="1" type="ORF">THAOC_13144</name>
</gene>
<accession>K0SY64</accession>
<dbReference type="AlphaFoldDB" id="K0SY64"/>
<dbReference type="EMBL" id="AGNL01015357">
    <property type="protein sequence ID" value="EJK65956.1"/>
    <property type="molecule type" value="Genomic_DNA"/>
</dbReference>
<evidence type="ECO:0000313" key="2">
    <source>
        <dbReference type="Proteomes" id="UP000266841"/>
    </source>
</evidence>
<reference evidence="1 2" key="1">
    <citation type="journal article" date="2012" name="Genome Biol.">
        <title>Genome and low-iron response of an oceanic diatom adapted to chronic iron limitation.</title>
        <authorList>
            <person name="Lommer M."/>
            <person name="Specht M."/>
            <person name="Roy A.S."/>
            <person name="Kraemer L."/>
            <person name="Andreson R."/>
            <person name="Gutowska M.A."/>
            <person name="Wolf J."/>
            <person name="Bergner S.V."/>
            <person name="Schilhabel M.B."/>
            <person name="Klostermeier U.C."/>
            <person name="Beiko R.G."/>
            <person name="Rosenstiel P."/>
            <person name="Hippler M."/>
            <person name="Laroche J."/>
        </authorList>
    </citation>
    <scope>NUCLEOTIDE SEQUENCE [LARGE SCALE GENOMIC DNA]</scope>
    <source>
        <strain evidence="1 2">CCMP1005</strain>
    </source>
</reference>
<sequence>MNNGIVNPRRQPNVDTPTASSAEIERLFIVLSEIDRLSRASENEVIESGILHGTPQRFIACELRVELQKEVDRLLTEQILLEERDGASATSSPTGKRIANSEDLCSTAHNEQRGTSYSVLSKRREQLFQELRRLGKLDVATVQSSVARSAARIGGDCIFDKQDLMKEMADEMTNIDSKLKLCTIDKELQWCYASTEASPSIRSVHGYATSTKSAKEAIIVLERERDKHIARIAALETIDGILEWMLEGWWFGERDTKRDSRHLEGGDTAAFDRRGSVMDRATDVQRAVIAPASATYRREDICKVETNIKYGLFCMTFMYFRALHQLKKDKSSWNGDLASLRDNGPVSEERQQMVHEQANAEIRRNKIKYAMERALIGEKRKEHRLEQERLDAIKTRHWENRRATERQRLAMTVQRIYRGHLGRKATRLRSTEVKSAEATLKIRNECAVDISRVWRGYCSRKDAKYLRDELAKFMFAIRLEEAEDEEEEYLSSVRRKRSYNWRRKS</sequence>
<organism evidence="1 2">
    <name type="scientific">Thalassiosira oceanica</name>
    <name type="common">Marine diatom</name>
    <dbReference type="NCBI Taxonomy" id="159749"/>
    <lineage>
        <taxon>Eukaryota</taxon>
        <taxon>Sar</taxon>
        <taxon>Stramenopiles</taxon>
        <taxon>Ochrophyta</taxon>
        <taxon>Bacillariophyta</taxon>
        <taxon>Coscinodiscophyceae</taxon>
        <taxon>Thalassiosirophycidae</taxon>
        <taxon>Thalassiosirales</taxon>
        <taxon>Thalassiosiraceae</taxon>
        <taxon>Thalassiosira</taxon>
    </lineage>
</organism>
<dbReference type="Gene3D" id="1.20.5.190">
    <property type="match status" value="1"/>
</dbReference>
<dbReference type="PROSITE" id="PS50096">
    <property type="entry name" value="IQ"/>
    <property type="match status" value="2"/>
</dbReference>
<dbReference type="SMART" id="SM00015">
    <property type="entry name" value="IQ"/>
    <property type="match status" value="2"/>
</dbReference>
<keyword evidence="2" id="KW-1185">Reference proteome</keyword>
<name>K0SY64_THAOC</name>
<comment type="caution">
    <text evidence="1">The sequence shown here is derived from an EMBL/GenBank/DDBJ whole genome shotgun (WGS) entry which is preliminary data.</text>
</comment>
<dbReference type="InterPro" id="IPR000048">
    <property type="entry name" value="IQ_motif_EF-hand-BS"/>
</dbReference>
<dbReference type="OMA" id="FMYFRAL"/>
<dbReference type="OrthoDB" id="70856at2759"/>
<dbReference type="Proteomes" id="UP000266841">
    <property type="component" value="Unassembled WGS sequence"/>
</dbReference>
<proteinExistence type="predicted"/>